<dbReference type="SUPFAM" id="SSF100950">
    <property type="entry name" value="NagB/RpiA/CoA transferase-like"/>
    <property type="match status" value="1"/>
</dbReference>
<dbReference type="Proteomes" id="UP000196594">
    <property type="component" value="Unassembled WGS sequence"/>
</dbReference>
<name>A0ABX3ZCY1_9BACL</name>
<evidence type="ECO:0000313" key="3">
    <source>
        <dbReference type="Proteomes" id="UP000196594"/>
    </source>
</evidence>
<dbReference type="RefSeq" id="WP_008407439.1">
    <property type="nucleotide sequence ID" value="NZ_JAFBEY010000013.1"/>
</dbReference>
<dbReference type="EMBL" id="NHNT01000016">
    <property type="protein sequence ID" value="OUZ37501.1"/>
    <property type="molecule type" value="Genomic_DNA"/>
</dbReference>
<dbReference type="PANTHER" id="PTHR43682">
    <property type="entry name" value="LACTATE UTILIZATION PROTEIN C"/>
    <property type="match status" value="1"/>
</dbReference>
<proteinExistence type="predicted"/>
<dbReference type="Pfam" id="PF02589">
    <property type="entry name" value="LUD_dom"/>
    <property type="match status" value="1"/>
</dbReference>
<comment type="caution">
    <text evidence="2">The sequence shown here is derived from an EMBL/GenBank/DDBJ whole genome shotgun (WGS) entry which is preliminary data.</text>
</comment>
<dbReference type="InterPro" id="IPR024185">
    <property type="entry name" value="FTHF_cligase-like_sf"/>
</dbReference>
<protein>
    <submittedName>
        <fullName evidence="2">Lactate utilization protein C</fullName>
    </submittedName>
</protein>
<keyword evidence="3" id="KW-1185">Reference proteome</keyword>
<sequence length="226" mass="25272">MIQNRESFLQSVAARLGRSTPSLTKPERNWKHLPQHEVLKDASMEELIEVLREQCLNIHTTLKKCTKQQLPEILNETIVDYGGGRVIYSNDPRFGVLNVLPVFEQFEHLKWQSGNGERNIDFAEQANVGVVISNVTLAESGTIMLQASPEVGRTISFLPENSIAVIPKSSIVPRMTQAAQFLREQSHVSSCINFITGPSNSADIEMNLVVGVHGPVRMTYILVEDY</sequence>
<dbReference type="InterPro" id="IPR037171">
    <property type="entry name" value="NagB/RpiA_transferase-like"/>
</dbReference>
<gene>
    <name evidence="2" type="ORF">CBM15_17865</name>
</gene>
<dbReference type="PANTHER" id="PTHR43682:SF1">
    <property type="entry name" value="LACTATE UTILIZATION PROTEIN C"/>
    <property type="match status" value="1"/>
</dbReference>
<accession>A0ABX3ZCY1</accession>
<evidence type="ECO:0000313" key="2">
    <source>
        <dbReference type="EMBL" id="OUZ37501.1"/>
    </source>
</evidence>
<dbReference type="Gene3D" id="3.40.50.10420">
    <property type="entry name" value="NagB/RpiA/CoA transferase-like"/>
    <property type="match status" value="1"/>
</dbReference>
<evidence type="ECO:0000259" key="1">
    <source>
        <dbReference type="Pfam" id="PF02589"/>
    </source>
</evidence>
<reference evidence="2 3" key="1">
    <citation type="journal article" date="2017" name="Int. J. Syst. Evol. Microbiol.">
        <title>Solibacillus kalamii sp. nov., isolated from a high-efficiency particulate arrestance filter system used in the International Space Station.</title>
        <authorList>
            <person name="Checinska Sielaff A."/>
            <person name="Kumar R.M."/>
            <person name="Pal D."/>
            <person name="Mayilraj S."/>
            <person name="Venkateswaran K."/>
        </authorList>
    </citation>
    <scope>NUCLEOTIDE SEQUENCE [LARGE SCALE GENOMIC DNA]</scope>
    <source>
        <strain evidence="2 3">ISSFR-015</strain>
    </source>
</reference>
<organism evidence="2 3">
    <name type="scientific">Solibacillus kalamii</name>
    <dbReference type="NCBI Taxonomy" id="1748298"/>
    <lineage>
        <taxon>Bacteria</taxon>
        <taxon>Bacillati</taxon>
        <taxon>Bacillota</taxon>
        <taxon>Bacilli</taxon>
        <taxon>Bacillales</taxon>
        <taxon>Caryophanaceae</taxon>
        <taxon>Solibacillus</taxon>
    </lineage>
</organism>
<feature type="domain" description="LUD" evidence="1">
    <location>
        <begin position="49"/>
        <end position="223"/>
    </location>
</feature>
<dbReference type="InterPro" id="IPR003741">
    <property type="entry name" value="LUD_dom"/>
</dbReference>